<evidence type="ECO:0000313" key="2">
    <source>
        <dbReference type="EMBL" id="CDC76314.1"/>
    </source>
</evidence>
<comment type="caution">
    <text evidence="2">The sequence shown here is derived from an EMBL/GenBank/DDBJ whole genome shotgun (WGS) entry which is preliminary data.</text>
</comment>
<gene>
    <name evidence="2" type="ORF">BN580_02114</name>
</gene>
<evidence type="ECO:0000313" key="3">
    <source>
        <dbReference type="Proteomes" id="UP000017938"/>
    </source>
</evidence>
<dbReference type="AlphaFoldDB" id="R6U2H6"/>
<proteinExistence type="predicted"/>
<dbReference type="Proteomes" id="UP000017938">
    <property type="component" value="Unassembled WGS sequence"/>
</dbReference>
<reference evidence="2" key="1">
    <citation type="submission" date="2012-11" db="EMBL/GenBank/DDBJ databases">
        <title>Dependencies among metagenomic species, viruses, plasmids and units of genetic variation.</title>
        <authorList>
            <person name="Nielsen H.B."/>
            <person name="Almeida M."/>
            <person name="Juncker A.S."/>
            <person name="Rasmussen S."/>
            <person name="Li J."/>
            <person name="Sunagawa S."/>
            <person name="Plichta D."/>
            <person name="Gautier L."/>
            <person name="Le Chatelier E."/>
            <person name="Peletier E."/>
            <person name="Bonde I."/>
            <person name="Nielsen T."/>
            <person name="Manichanh C."/>
            <person name="Arumugam M."/>
            <person name="Batto J."/>
            <person name="Santos M.B.Q.D."/>
            <person name="Blom N."/>
            <person name="Borruel N."/>
            <person name="Burgdorf K.S."/>
            <person name="Boumezbeur F."/>
            <person name="Casellas F."/>
            <person name="Dore J."/>
            <person name="Guarner F."/>
            <person name="Hansen T."/>
            <person name="Hildebrand F."/>
            <person name="Kaas R.S."/>
            <person name="Kennedy S."/>
            <person name="Kristiansen K."/>
            <person name="Kultima J.R."/>
            <person name="Leonard P."/>
            <person name="Levenez F."/>
            <person name="Lund O."/>
            <person name="Moumen B."/>
            <person name="Le Paslier D."/>
            <person name="Pons N."/>
            <person name="Pedersen O."/>
            <person name="Prifti E."/>
            <person name="Qin J."/>
            <person name="Raes J."/>
            <person name="Tap J."/>
            <person name="Tims S."/>
            <person name="Ussery D.W."/>
            <person name="Yamada T."/>
            <person name="MetaHit consortium"/>
            <person name="Renault P."/>
            <person name="Sicheritz-Ponten T."/>
            <person name="Bork P."/>
            <person name="Wang J."/>
            <person name="Brunak S."/>
            <person name="Ehrlich S.D."/>
        </authorList>
    </citation>
    <scope>NUCLEOTIDE SEQUENCE [LARGE SCALE GENOMIC DNA]</scope>
</reference>
<feature type="compositionally biased region" description="Basic and acidic residues" evidence="1">
    <location>
        <begin position="17"/>
        <end position="28"/>
    </location>
</feature>
<feature type="region of interest" description="Disordered" evidence="1">
    <location>
        <begin position="1"/>
        <end position="28"/>
    </location>
</feature>
<accession>R6U2H6</accession>
<protein>
    <submittedName>
        <fullName evidence="2">Uncharacterized protein</fullName>
    </submittedName>
</protein>
<dbReference type="EMBL" id="CBFW010000362">
    <property type="protein sequence ID" value="CDC76314.1"/>
    <property type="molecule type" value="Genomic_DNA"/>
</dbReference>
<organism evidence="2 3">
    <name type="scientific">Candidatus Colimorpha enterica</name>
    <dbReference type="NCBI Taxonomy" id="3083063"/>
    <lineage>
        <taxon>Bacteria</taxon>
        <taxon>Pseudomonadati</taxon>
        <taxon>Bacteroidota</taxon>
        <taxon>Bacteroidia</taxon>
        <taxon>Bacteroidales</taxon>
        <taxon>Candidatus Colimorpha</taxon>
    </lineage>
</organism>
<evidence type="ECO:0000256" key="1">
    <source>
        <dbReference type="SAM" id="MobiDB-lite"/>
    </source>
</evidence>
<name>R6U2H6_9BACT</name>
<sequence>MTGTYPHGSAVRGIKRLSHDLRKPAPRPDLKPLHAEDYVFVAQPDRGKLPAQPAKPLRVYRYDNRLGIKRRADVGCERHVFAEGQKPVRACFKEAPEIFRGFPSVKRHIVPERVKIVRNERSPSAAPDYSDLQMPVPFGYLAERYPSIFSAASLPAPIARITVAAPVTASPPA</sequence>